<name>A0AAV4UAP8_CAEEX</name>
<evidence type="ECO:0000313" key="1">
    <source>
        <dbReference type="EMBL" id="GIY54869.1"/>
    </source>
</evidence>
<dbReference type="Proteomes" id="UP001054945">
    <property type="component" value="Unassembled WGS sequence"/>
</dbReference>
<organism evidence="1 2">
    <name type="scientific">Caerostris extrusa</name>
    <name type="common">Bark spider</name>
    <name type="synonym">Caerostris bankana</name>
    <dbReference type="NCBI Taxonomy" id="172846"/>
    <lineage>
        <taxon>Eukaryota</taxon>
        <taxon>Metazoa</taxon>
        <taxon>Ecdysozoa</taxon>
        <taxon>Arthropoda</taxon>
        <taxon>Chelicerata</taxon>
        <taxon>Arachnida</taxon>
        <taxon>Araneae</taxon>
        <taxon>Araneomorphae</taxon>
        <taxon>Entelegynae</taxon>
        <taxon>Araneoidea</taxon>
        <taxon>Araneidae</taxon>
        <taxon>Caerostris</taxon>
    </lineage>
</organism>
<dbReference type="EMBL" id="BPLR01012560">
    <property type="protein sequence ID" value="GIY54869.1"/>
    <property type="molecule type" value="Genomic_DNA"/>
</dbReference>
<gene>
    <name evidence="1" type="ORF">CEXT_375181</name>
</gene>
<comment type="caution">
    <text evidence="1">The sequence shown here is derived from an EMBL/GenBank/DDBJ whole genome shotgun (WGS) entry which is preliminary data.</text>
</comment>
<sequence length="245" mass="28943">MSEEKVENFVKCLFYDLYESYVFSNELDVSVSMQDKEDGNEDVQAFFSIILDFYSEYEDGIFASLYKAPVFLFSSEAFFTEFVYSVCYRLRKEQPFYPLFGISAFLLNIATLSMHNECYRLVLLLPEMLLKVFNDMLKTHFFITGGFENLNTISQYLKDDHKLRNITIRELNELIEKAISSEIKFQEKKILGKSYVTVGKVFKEDLVKLEFHKNRKCSYCKSYCFVNIRVFFQPAIKYKPSKNSY</sequence>
<keyword evidence="2" id="KW-1185">Reference proteome</keyword>
<accession>A0AAV4UAP8</accession>
<proteinExistence type="predicted"/>
<protein>
    <submittedName>
        <fullName evidence="1">Uncharacterized protein</fullName>
    </submittedName>
</protein>
<dbReference type="AlphaFoldDB" id="A0AAV4UAP8"/>
<reference evidence="1 2" key="1">
    <citation type="submission" date="2021-06" db="EMBL/GenBank/DDBJ databases">
        <title>Caerostris extrusa draft genome.</title>
        <authorList>
            <person name="Kono N."/>
            <person name="Arakawa K."/>
        </authorList>
    </citation>
    <scope>NUCLEOTIDE SEQUENCE [LARGE SCALE GENOMIC DNA]</scope>
</reference>
<evidence type="ECO:0000313" key="2">
    <source>
        <dbReference type="Proteomes" id="UP001054945"/>
    </source>
</evidence>